<organism evidence="1 2">
    <name type="scientific">Croceicoccus marinus</name>
    <dbReference type="NCBI Taxonomy" id="450378"/>
    <lineage>
        <taxon>Bacteria</taxon>
        <taxon>Pseudomonadati</taxon>
        <taxon>Pseudomonadota</taxon>
        <taxon>Alphaproteobacteria</taxon>
        <taxon>Sphingomonadales</taxon>
        <taxon>Erythrobacteraceae</taxon>
        <taxon>Croceicoccus</taxon>
    </lineage>
</organism>
<dbReference type="Proteomes" id="UP000515297">
    <property type="component" value="Chromosome"/>
</dbReference>
<evidence type="ECO:0000313" key="2">
    <source>
        <dbReference type="Proteomes" id="UP000515297"/>
    </source>
</evidence>
<reference evidence="1 2" key="1">
    <citation type="submission" date="2020-08" db="EMBL/GenBank/DDBJ databases">
        <authorList>
            <person name="Liu G."/>
            <person name="Sun C."/>
        </authorList>
    </citation>
    <scope>NUCLEOTIDE SEQUENCE [LARGE SCALE GENOMIC DNA]</scope>
    <source>
        <strain evidence="1 2">OT19</strain>
    </source>
</reference>
<dbReference type="RefSeq" id="WP_185883882.1">
    <property type="nucleotide sequence ID" value="NZ_CP019602.1"/>
</dbReference>
<evidence type="ECO:0000313" key="1">
    <source>
        <dbReference type="EMBL" id="QNE04644.1"/>
    </source>
</evidence>
<gene>
    <name evidence="1" type="ORF">H4O24_11845</name>
</gene>
<dbReference type="AlphaFoldDB" id="A0A7G6VSC9"/>
<protein>
    <submittedName>
        <fullName evidence="1">Uncharacterized protein</fullName>
    </submittedName>
</protein>
<proteinExistence type="predicted"/>
<dbReference type="EMBL" id="CP060052">
    <property type="protein sequence ID" value="QNE04644.1"/>
    <property type="molecule type" value="Genomic_DNA"/>
</dbReference>
<accession>A0A7G6VSC9</accession>
<name>A0A7G6VSC9_9SPHN</name>
<sequence>MYTPSYRTSSPDRWTLPRPYSDASQRFMKFGAVQPMHEPTLWQKLFRAS</sequence>